<comment type="caution">
    <text evidence="2">The sequence shown here is derived from an EMBL/GenBank/DDBJ whole genome shotgun (WGS) entry which is preliminary data.</text>
</comment>
<evidence type="ECO:0000313" key="3">
    <source>
        <dbReference type="Proteomes" id="UP001345827"/>
    </source>
</evidence>
<feature type="transmembrane region" description="Helical" evidence="1">
    <location>
        <begin position="760"/>
        <end position="778"/>
    </location>
</feature>
<feature type="transmembrane region" description="Helical" evidence="1">
    <location>
        <begin position="925"/>
        <end position="948"/>
    </location>
</feature>
<keyword evidence="1" id="KW-1133">Transmembrane helix</keyword>
<name>A0AAV9Q6I4_9PEZI</name>
<accession>A0AAV9Q6I4</accession>
<keyword evidence="1" id="KW-0812">Transmembrane</keyword>
<feature type="transmembrane region" description="Helical" evidence="1">
    <location>
        <begin position="891"/>
        <end position="910"/>
    </location>
</feature>
<keyword evidence="1" id="KW-0472">Membrane</keyword>
<dbReference type="Proteomes" id="UP001345827">
    <property type="component" value="Unassembled WGS sequence"/>
</dbReference>
<evidence type="ECO:0000313" key="2">
    <source>
        <dbReference type="EMBL" id="KAK5535805.1"/>
    </source>
</evidence>
<keyword evidence="3" id="KW-1185">Reference proteome</keyword>
<dbReference type="EMBL" id="JAXLQG010000009">
    <property type="protein sequence ID" value="KAK5535805.1"/>
    <property type="molecule type" value="Genomic_DNA"/>
</dbReference>
<reference evidence="2 3" key="1">
    <citation type="submission" date="2023-06" db="EMBL/GenBank/DDBJ databases">
        <title>Black Yeasts Isolated from many extreme environments.</title>
        <authorList>
            <person name="Coleine C."/>
            <person name="Stajich J.E."/>
            <person name="Selbmann L."/>
        </authorList>
    </citation>
    <scope>NUCLEOTIDE SEQUENCE [LARGE SCALE GENOMIC DNA]</scope>
    <source>
        <strain evidence="2 3">CCFEE 5887</strain>
    </source>
</reference>
<organism evidence="2 3">
    <name type="scientific">Vermiconidia calcicola</name>
    <dbReference type="NCBI Taxonomy" id="1690605"/>
    <lineage>
        <taxon>Eukaryota</taxon>
        <taxon>Fungi</taxon>
        <taxon>Dikarya</taxon>
        <taxon>Ascomycota</taxon>
        <taxon>Pezizomycotina</taxon>
        <taxon>Dothideomycetes</taxon>
        <taxon>Dothideomycetidae</taxon>
        <taxon>Mycosphaerellales</taxon>
        <taxon>Extremaceae</taxon>
        <taxon>Vermiconidia</taxon>
    </lineage>
</organism>
<proteinExistence type="predicted"/>
<protein>
    <submittedName>
        <fullName evidence="2">Uncharacterized protein</fullName>
    </submittedName>
</protein>
<sequence>MAQPCSLATGRLSGDFLTDSPRLARSQLARLTKHARARKERNALYRSKLRASQLPKEVAQFHAENPEGYGLPRAYKVTFIDLDETVDDHAIKDFHEHSIVFGHFGKDTGGISLNGHKIQPSDVRFSVATNSYTFMTSTDIPGIEGQVQLTGYFNFMSPRPSGSLGVDGRVYNVILDPKPLWFDTDVSAKAGAAFSSGLNKITWDPQSDTWKKAKWEKNTVEFGYDTKTIPDPIFPGGLHYVENFFKDITSTPATTFSLTAAQYSSGYTSFFDGELMHTSAKAPPDPPASRKDYQVKTVFPKELYLLFSEFGDSFTGAYTDAKGINIYAASGTVQMQLSNVLPALASKAVPPPVKDMFGFLNESDDHETSDIKVMDSPTSVLPMLSYDMMIPDKEDPSGYSDQAATLAMEDFHNIIVYYMDEDLRTTFVRSSPIELPPSVKAVADDDIPNNTIFYKSLQVPYITTMLAASSNIDEGKNCNGIRATKRLKTLPSNDPVYKRHSSKLYQAQFDHLCDGFAIYRTDQVNVDYSRKIDKIKDVLIQTISDNSQDLKTADKNYEADLASAKADVLNLYSWTHDQKLYWAFMLYYWVQKASLPNWYAQYTGGSKSSNIGMSIKKLNSLFGSLENHNVAPDSQRSFMQSFNETLRMFQMTSIIPQLVDPTGKHVDFDSILKDCLNAFWNHYQDVGKDDPSIQELVGYAKQLDADDKMRKDFLVPFFDAARVAGAAGNWTNTMTQWADMVSQNSWFKGLAQGAKLLRTMQYVAGAALLLMPLMPGMWSSMREEDKTKWAINVAGFLAPLAVKIAQGVVRLYYLWEDITSLTDVYKVMMGEKSLEQISGSSVKIESATARFFTRTEKDTLAMEAEASALPFGEVESFSIYSRMFGRNMGEVLCNVAGIVLGIASLVLTSIDLHKETDPTLKADDALFLISGCVQILGIVMGWVAVAAASAAEGSYERTPTQKFLDEHVKPEGLYMDHLAIDYFDVVAGHGDNASLVGLGLKPGLMTTRSGFGTRTEPITPDETVYLHLSTPPGIDLLAKLDYTLDSVWSLQTDAFGNSQVYTKRVTSDSTTGDSITTFWYISVSDDGAGVIIRQLPANDGGETYSKALASTYWNITTVADPTLAPSTGTAPGPPIAALVRMQQQGKYLTLIYDGNDRPTSLALTDGRQNHTASHWMIEMQPLGPTPFSYAHDPFAVMTTQKDEQDIPEFEITDSSSSNLVWTISPSFTDADDFVFLDNTTADAKDEGIIRMKRGVTPKVMDLKEYTVTCALVLQGQVVTTRSTTVGIVVTLPPTPTPAPDPT</sequence>
<evidence type="ECO:0000256" key="1">
    <source>
        <dbReference type="SAM" id="Phobius"/>
    </source>
</evidence>
<gene>
    <name evidence="2" type="ORF">LTR25_005707</name>
</gene>